<proteinExistence type="predicted"/>
<feature type="compositionally biased region" description="Basic and acidic residues" evidence="1">
    <location>
        <begin position="99"/>
        <end position="109"/>
    </location>
</feature>
<feature type="compositionally biased region" description="Polar residues" evidence="1">
    <location>
        <begin position="28"/>
        <end position="44"/>
    </location>
</feature>
<dbReference type="OrthoDB" id="1306412at2759"/>
<feature type="region of interest" description="Disordered" evidence="1">
    <location>
        <begin position="24"/>
        <end position="152"/>
    </location>
</feature>
<comment type="caution">
    <text evidence="2">The sequence shown here is derived from an EMBL/GenBank/DDBJ whole genome shotgun (WGS) entry which is preliminary data.</text>
</comment>
<reference evidence="2 3" key="1">
    <citation type="journal article" date="2017" name="Genome Biol.">
        <title>New reference genome sequences of hot pepper reveal the massive evolution of plant disease-resistance genes by retroduplication.</title>
        <authorList>
            <person name="Kim S."/>
            <person name="Park J."/>
            <person name="Yeom S.I."/>
            <person name="Kim Y.M."/>
            <person name="Seo E."/>
            <person name="Kim K.T."/>
            <person name="Kim M.S."/>
            <person name="Lee J.M."/>
            <person name="Cheong K."/>
            <person name="Shin H.S."/>
            <person name="Kim S.B."/>
            <person name="Han K."/>
            <person name="Lee J."/>
            <person name="Park M."/>
            <person name="Lee H.A."/>
            <person name="Lee H.Y."/>
            <person name="Lee Y."/>
            <person name="Oh S."/>
            <person name="Lee J.H."/>
            <person name="Choi E."/>
            <person name="Choi E."/>
            <person name="Lee S.E."/>
            <person name="Jeon J."/>
            <person name="Kim H."/>
            <person name="Choi G."/>
            <person name="Song H."/>
            <person name="Lee J."/>
            <person name="Lee S.C."/>
            <person name="Kwon J.K."/>
            <person name="Lee H.Y."/>
            <person name="Koo N."/>
            <person name="Hong Y."/>
            <person name="Kim R.W."/>
            <person name="Kang W.H."/>
            <person name="Huh J.H."/>
            <person name="Kang B.C."/>
            <person name="Yang T.J."/>
            <person name="Lee Y.H."/>
            <person name="Bennetzen J.L."/>
            <person name="Choi D."/>
        </authorList>
    </citation>
    <scope>NUCLEOTIDE SEQUENCE [LARGE SCALE GENOMIC DNA]</scope>
    <source>
        <strain evidence="3">cv. PBC81</strain>
    </source>
</reference>
<evidence type="ECO:0000313" key="3">
    <source>
        <dbReference type="Proteomes" id="UP000224567"/>
    </source>
</evidence>
<reference evidence="3" key="2">
    <citation type="journal article" date="2017" name="J. Anim. Genet.">
        <title>Multiple reference genome sequences of hot pepper reveal the massive evolution of plant disease resistance genes by retroduplication.</title>
        <authorList>
            <person name="Kim S."/>
            <person name="Park J."/>
            <person name="Yeom S.-I."/>
            <person name="Kim Y.-M."/>
            <person name="Seo E."/>
            <person name="Kim K.-T."/>
            <person name="Kim M.-S."/>
            <person name="Lee J.M."/>
            <person name="Cheong K."/>
            <person name="Shin H.-S."/>
            <person name="Kim S.-B."/>
            <person name="Han K."/>
            <person name="Lee J."/>
            <person name="Park M."/>
            <person name="Lee H.-A."/>
            <person name="Lee H.-Y."/>
            <person name="Lee Y."/>
            <person name="Oh S."/>
            <person name="Lee J.H."/>
            <person name="Choi E."/>
            <person name="Choi E."/>
            <person name="Lee S.E."/>
            <person name="Jeon J."/>
            <person name="Kim H."/>
            <person name="Choi G."/>
            <person name="Song H."/>
            <person name="Lee J."/>
            <person name="Lee S.-C."/>
            <person name="Kwon J.-K."/>
            <person name="Lee H.-Y."/>
            <person name="Koo N."/>
            <person name="Hong Y."/>
            <person name="Kim R.W."/>
            <person name="Kang W.-H."/>
            <person name="Huh J.H."/>
            <person name="Kang B.-C."/>
            <person name="Yang T.-J."/>
            <person name="Lee Y.-H."/>
            <person name="Bennetzen J.L."/>
            <person name="Choi D."/>
        </authorList>
    </citation>
    <scope>NUCLEOTIDE SEQUENCE [LARGE SCALE GENOMIC DNA]</scope>
    <source>
        <strain evidence="3">cv. PBC81</strain>
    </source>
</reference>
<sequence length="152" mass="16927">MDSGDGSVPKRRTRQQSLKYMVELIQRNRLSQSGNPTSSVNANSGRKRKMAEPSLGDERKNDGRRKSVTKRPLVEERSDDDSPEEESRPDVISIEEELADSKSSSKSESEASTDENNDEPNDKTYREIESPASDGEESEPGSLVPQLVVEDE</sequence>
<organism evidence="2 3">
    <name type="scientific">Capsicum baccatum</name>
    <name type="common">Peruvian pepper</name>
    <dbReference type="NCBI Taxonomy" id="33114"/>
    <lineage>
        <taxon>Eukaryota</taxon>
        <taxon>Viridiplantae</taxon>
        <taxon>Streptophyta</taxon>
        <taxon>Embryophyta</taxon>
        <taxon>Tracheophyta</taxon>
        <taxon>Spermatophyta</taxon>
        <taxon>Magnoliopsida</taxon>
        <taxon>eudicotyledons</taxon>
        <taxon>Gunneridae</taxon>
        <taxon>Pentapetalae</taxon>
        <taxon>asterids</taxon>
        <taxon>lamiids</taxon>
        <taxon>Solanales</taxon>
        <taxon>Solanaceae</taxon>
        <taxon>Solanoideae</taxon>
        <taxon>Capsiceae</taxon>
        <taxon>Capsicum</taxon>
    </lineage>
</organism>
<keyword evidence="3" id="KW-1185">Reference proteome</keyword>
<feature type="compositionally biased region" description="Basic and acidic residues" evidence="1">
    <location>
        <begin position="56"/>
        <end position="65"/>
    </location>
</feature>
<dbReference type="EMBL" id="MLFT02000009">
    <property type="protein sequence ID" value="PHT39181.1"/>
    <property type="molecule type" value="Genomic_DNA"/>
</dbReference>
<feature type="compositionally biased region" description="Basic and acidic residues" evidence="1">
    <location>
        <begin position="120"/>
        <end position="129"/>
    </location>
</feature>
<accession>A0A2G2W1T1</accession>
<name>A0A2G2W1T1_CAPBA</name>
<protein>
    <submittedName>
        <fullName evidence="2">Uncharacterized protein</fullName>
    </submittedName>
</protein>
<evidence type="ECO:0000313" key="2">
    <source>
        <dbReference type="EMBL" id="PHT39181.1"/>
    </source>
</evidence>
<gene>
    <name evidence="2" type="ORF">CQW23_22754</name>
</gene>
<dbReference type="STRING" id="33114.A0A2G2W1T1"/>
<dbReference type="AlphaFoldDB" id="A0A2G2W1T1"/>
<evidence type="ECO:0000256" key="1">
    <source>
        <dbReference type="SAM" id="MobiDB-lite"/>
    </source>
</evidence>
<dbReference type="Proteomes" id="UP000224567">
    <property type="component" value="Unassembled WGS sequence"/>
</dbReference>